<evidence type="ECO:0000313" key="1">
    <source>
        <dbReference type="EMBL" id="AYE99928.1"/>
    </source>
</evidence>
<name>A0A386UHS4_9RHOB</name>
<gene>
    <name evidence="1" type="ORF">PY32053_00230</name>
</gene>
<accession>A0A386UHS4</accession>
<dbReference type="EMBL" id="CP031078">
    <property type="protein sequence ID" value="AYE99928.1"/>
    <property type="molecule type" value="Genomic_DNA"/>
</dbReference>
<protein>
    <submittedName>
        <fullName evidence="1">Uncharacterized protein</fullName>
    </submittedName>
</protein>
<reference evidence="2" key="1">
    <citation type="submission" date="2018-07" db="EMBL/GenBank/DDBJ databases">
        <title>Genome Structure of the Opportunistic Pathogen Paracoccus yeei (Alphaproteobacteria) and Identification of Putative Virulence Factors.</title>
        <authorList>
            <person name="Lasek R."/>
            <person name="Szuplewska M."/>
            <person name="Mitura M."/>
            <person name="Decewicz P."/>
            <person name="Chmielowska C."/>
            <person name="Pawlot A."/>
            <person name="Sentkowska D."/>
            <person name="Czarnecki J."/>
            <person name="Bartosik D."/>
        </authorList>
    </citation>
    <scope>NUCLEOTIDE SEQUENCE [LARGE SCALE GENOMIC DNA]</scope>
    <source>
        <strain evidence="2">CCUG 32053</strain>
    </source>
</reference>
<dbReference type="AlphaFoldDB" id="A0A386UHS4"/>
<sequence>MIRFPLIPRSQPAAPVYATIALSAHRSAQGPVLRSYRDGRVVIDTGRGHLTGRPLASEAPELPVWTPLLFVGMV</sequence>
<evidence type="ECO:0000313" key="2">
    <source>
        <dbReference type="Proteomes" id="UP000272010"/>
    </source>
</evidence>
<dbReference type="Proteomes" id="UP000272010">
    <property type="component" value="Chromosome"/>
</dbReference>
<organism evidence="1 2">
    <name type="scientific">Paracoccus yeei</name>
    <dbReference type="NCBI Taxonomy" id="147645"/>
    <lineage>
        <taxon>Bacteria</taxon>
        <taxon>Pseudomonadati</taxon>
        <taxon>Pseudomonadota</taxon>
        <taxon>Alphaproteobacteria</taxon>
        <taxon>Rhodobacterales</taxon>
        <taxon>Paracoccaceae</taxon>
        <taxon>Paracoccus</taxon>
    </lineage>
</organism>
<dbReference type="GeneID" id="78897587"/>
<proteinExistence type="predicted"/>
<dbReference type="RefSeq" id="WP_223251964.1">
    <property type="nucleotide sequence ID" value="NZ_CAJGAB010000017.1"/>
</dbReference>